<organism evidence="3 4">
    <name type="scientific">Gordonia alkaliphila</name>
    <dbReference type="NCBI Taxonomy" id="1053547"/>
    <lineage>
        <taxon>Bacteria</taxon>
        <taxon>Bacillati</taxon>
        <taxon>Actinomycetota</taxon>
        <taxon>Actinomycetes</taxon>
        <taxon>Mycobacteriales</taxon>
        <taxon>Gordoniaceae</taxon>
        <taxon>Gordonia</taxon>
    </lineage>
</organism>
<evidence type="ECO:0000313" key="4">
    <source>
        <dbReference type="Proteomes" id="UP001500822"/>
    </source>
</evidence>
<keyword evidence="4" id="KW-1185">Reference proteome</keyword>
<evidence type="ECO:0000313" key="3">
    <source>
        <dbReference type="EMBL" id="GAA4755466.1"/>
    </source>
</evidence>
<dbReference type="GO" id="GO:0016301">
    <property type="term" value="F:kinase activity"/>
    <property type="evidence" value="ECO:0007669"/>
    <property type="project" value="UniProtKB-KW"/>
</dbReference>
<feature type="transmembrane region" description="Helical" evidence="2">
    <location>
        <begin position="247"/>
        <end position="268"/>
    </location>
</feature>
<feature type="region of interest" description="Disordered" evidence="1">
    <location>
        <begin position="1"/>
        <end position="23"/>
    </location>
</feature>
<dbReference type="Proteomes" id="UP001500822">
    <property type="component" value="Unassembled WGS sequence"/>
</dbReference>
<keyword evidence="2" id="KW-0812">Transmembrane</keyword>
<keyword evidence="2" id="KW-1133">Transmembrane helix</keyword>
<keyword evidence="2" id="KW-0472">Membrane</keyword>
<proteinExistence type="predicted"/>
<comment type="caution">
    <text evidence="3">The sequence shown here is derived from an EMBL/GenBank/DDBJ whole genome shotgun (WGS) entry which is preliminary data.</text>
</comment>
<sequence length="480" mass="51011">MSGQDTSVRSALTHAGRRVLPESTQANPRLRQVIADRREIAAMTRDRVSSPITAFKFYALTTPGKLGVIMFAMVLACALTGFYASSNLNQRSATMESLIESSEPLAEAAEVLYSSLSVADAAANSAFISGGRESPDLRHQYADAIASSGTALVASADGGDLGATTGPSAGVSVRDDLDTMAVQIPSYTGVIETARTNNRLGNPVGSAYLVQASAIMQGNILPAAERLYNQRSAAISEPQRTLTVPPWGVYVALFTTIAMLVISGRYLARRTRRHFNLGLVAALVALGFGTVWLLGTGLASVAAANTAKTSGAEPLHELTTMRILTQQARSVETLSLVRRGDPGQLDRDFNSAINQIRGTTANLLADHDDSDIVTPLKQVQDSLVLWERAHREVTQRLAAGDFNAARALTIGTGDISTASGYEQVNTSLLSAIDEARDTFRNNINTAQKLLGYTGTVIGWLCVVAGIAVIGGLVARIREYR</sequence>
<feature type="compositionally biased region" description="Polar residues" evidence="1">
    <location>
        <begin position="1"/>
        <end position="10"/>
    </location>
</feature>
<evidence type="ECO:0000256" key="2">
    <source>
        <dbReference type="SAM" id="Phobius"/>
    </source>
</evidence>
<keyword evidence="3" id="KW-0418">Kinase</keyword>
<name>A0ABP8ZG26_9ACTN</name>
<feature type="transmembrane region" description="Helical" evidence="2">
    <location>
        <begin position="66"/>
        <end position="84"/>
    </location>
</feature>
<dbReference type="RefSeq" id="WP_246993611.1">
    <property type="nucleotide sequence ID" value="NZ_BAABIE010000014.1"/>
</dbReference>
<feature type="transmembrane region" description="Helical" evidence="2">
    <location>
        <begin position="449"/>
        <end position="474"/>
    </location>
</feature>
<gene>
    <name evidence="3" type="primary">glnX</name>
    <name evidence="3" type="ORF">GCM10023217_28990</name>
</gene>
<protein>
    <submittedName>
        <fullName evidence="3">Protein kinase G-activating protein GlnX</fullName>
    </submittedName>
</protein>
<feature type="transmembrane region" description="Helical" evidence="2">
    <location>
        <begin position="275"/>
        <end position="295"/>
    </location>
</feature>
<evidence type="ECO:0000256" key="1">
    <source>
        <dbReference type="SAM" id="MobiDB-lite"/>
    </source>
</evidence>
<accession>A0ABP8ZG26</accession>
<reference evidence="4" key="1">
    <citation type="journal article" date="2019" name="Int. J. Syst. Evol. Microbiol.">
        <title>The Global Catalogue of Microorganisms (GCM) 10K type strain sequencing project: providing services to taxonomists for standard genome sequencing and annotation.</title>
        <authorList>
            <consortium name="The Broad Institute Genomics Platform"/>
            <consortium name="The Broad Institute Genome Sequencing Center for Infectious Disease"/>
            <person name="Wu L."/>
            <person name="Ma J."/>
        </authorList>
    </citation>
    <scope>NUCLEOTIDE SEQUENCE [LARGE SCALE GENOMIC DNA]</scope>
    <source>
        <strain evidence="4">JCM 18077</strain>
    </source>
</reference>
<dbReference type="EMBL" id="BAABIE010000014">
    <property type="protein sequence ID" value="GAA4755466.1"/>
    <property type="molecule type" value="Genomic_DNA"/>
</dbReference>
<keyword evidence="3" id="KW-0808">Transferase</keyword>